<evidence type="ECO:0000313" key="3">
    <source>
        <dbReference type="Proteomes" id="UP001610432"/>
    </source>
</evidence>
<evidence type="ECO:0000256" key="1">
    <source>
        <dbReference type="SAM" id="MobiDB-lite"/>
    </source>
</evidence>
<reference evidence="2 3" key="1">
    <citation type="submission" date="2024-07" db="EMBL/GenBank/DDBJ databases">
        <title>Section-level genome sequencing and comparative genomics of Aspergillus sections Usti and Cavernicolus.</title>
        <authorList>
            <consortium name="Lawrence Berkeley National Laboratory"/>
            <person name="Nybo J.L."/>
            <person name="Vesth T.C."/>
            <person name="Theobald S."/>
            <person name="Frisvad J.C."/>
            <person name="Larsen T.O."/>
            <person name="Kjaerboelling I."/>
            <person name="Rothschild-Mancinelli K."/>
            <person name="Lyhne E.K."/>
            <person name="Kogle M.E."/>
            <person name="Barry K."/>
            <person name="Clum A."/>
            <person name="Na H."/>
            <person name="Ledsgaard L."/>
            <person name="Lin J."/>
            <person name="Lipzen A."/>
            <person name="Kuo A."/>
            <person name="Riley R."/>
            <person name="Mondo S."/>
            <person name="Labutti K."/>
            <person name="Haridas S."/>
            <person name="Pangalinan J."/>
            <person name="Salamov A.A."/>
            <person name="Simmons B.A."/>
            <person name="Magnuson J.K."/>
            <person name="Chen J."/>
            <person name="Drula E."/>
            <person name="Henrissat B."/>
            <person name="Wiebenga A."/>
            <person name="Lubbers R.J."/>
            <person name="Gomes A.C."/>
            <person name="Macurrencykelacurrency M.R."/>
            <person name="Stajich J."/>
            <person name="Grigoriev I.V."/>
            <person name="Mortensen U.H."/>
            <person name="De Vries R.P."/>
            <person name="Baker S.E."/>
            <person name="Andersen M.R."/>
        </authorList>
    </citation>
    <scope>NUCLEOTIDE SEQUENCE [LARGE SCALE GENOMIC DNA]</scope>
    <source>
        <strain evidence="2 3">CBS 449.75</strain>
    </source>
</reference>
<organism evidence="2 3">
    <name type="scientific">Aspergillus lucknowensis</name>
    <dbReference type="NCBI Taxonomy" id="176173"/>
    <lineage>
        <taxon>Eukaryota</taxon>
        <taxon>Fungi</taxon>
        <taxon>Dikarya</taxon>
        <taxon>Ascomycota</taxon>
        <taxon>Pezizomycotina</taxon>
        <taxon>Eurotiomycetes</taxon>
        <taxon>Eurotiomycetidae</taxon>
        <taxon>Eurotiales</taxon>
        <taxon>Aspergillaceae</taxon>
        <taxon>Aspergillus</taxon>
        <taxon>Aspergillus subgen. Nidulantes</taxon>
    </lineage>
</organism>
<dbReference type="RefSeq" id="XP_070889356.1">
    <property type="nucleotide sequence ID" value="XM_071026671.1"/>
</dbReference>
<sequence>MIDQIHSSRKKKRSPTTVPSGHQGAFVLLKSGSDDAEETSKSSPCPALWGRDRGRNQKLPLQSADEIGVRVPANAREAIYLQCLHSVHERCHGSHAMYGGDLHLNFLSLLVDAWSRRTEPGWQSMLPWENQSRSANQGNVRPTQRRVETRSGLLLNQGFPSLMPDEIEGINIEWTGSGGMPAQVWTEVGRICLWRRLRVTRLGRESRSQTELGWYKQRALGKMEPKSGGARRASNPQKRLRWKNERSECGCLEIPIGKC</sequence>
<evidence type="ECO:0000313" key="2">
    <source>
        <dbReference type="EMBL" id="KAL2870377.1"/>
    </source>
</evidence>
<feature type="region of interest" description="Disordered" evidence="1">
    <location>
        <begin position="1"/>
        <end position="56"/>
    </location>
</feature>
<name>A0ABR4M168_9EURO</name>
<dbReference type="EMBL" id="JBFXLQ010000006">
    <property type="protein sequence ID" value="KAL2870377.1"/>
    <property type="molecule type" value="Genomic_DNA"/>
</dbReference>
<gene>
    <name evidence="2" type="ORF">BJX67DRAFT_281564</name>
</gene>
<comment type="caution">
    <text evidence="2">The sequence shown here is derived from an EMBL/GenBank/DDBJ whole genome shotgun (WGS) entry which is preliminary data.</text>
</comment>
<proteinExistence type="predicted"/>
<accession>A0ABR4M168</accession>
<dbReference type="GeneID" id="98141743"/>
<dbReference type="Proteomes" id="UP001610432">
    <property type="component" value="Unassembled WGS sequence"/>
</dbReference>
<protein>
    <submittedName>
        <fullName evidence="2">Uncharacterized protein</fullName>
    </submittedName>
</protein>
<keyword evidence="3" id="KW-1185">Reference proteome</keyword>